<keyword evidence="1" id="KW-0732">Signal</keyword>
<feature type="signal peptide" evidence="1">
    <location>
        <begin position="1"/>
        <end position="27"/>
    </location>
</feature>
<keyword evidence="3" id="KW-1185">Reference proteome</keyword>
<accession>A0A934SHK9</accession>
<sequence length="139" mass="15042">MKHAKNPLARLVLAGGAALIVSMPVHAAIRAEQPLQEQTMPALSPEITSGDMPTADMAIGEEPYCADHIEIRRTLTHDFSEDHVDSHDPDGTELWGSAQMGTWTLVEPMRDGTSCIIASGTGFDGKREAETYYFSAGLE</sequence>
<feature type="chain" id="PRO_5038095063" evidence="1">
    <location>
        <begin position="28"/>
        <end position="139"/>
    </location>
</feature>
<organism evidence="2 3">
    <name type="scientific">Paracoccus caeni</name>
    <dbReference type="NCBI Taxonomy" id="657651"/>
    <lineage>
        <taxon>Bacteria</taxon>
        <taxon>Pseudomonadati</taxon>
        <taxon>Pseudomonadota</taxon>
        <taxon>Alphaproteobacteria</taxon>
        <taxon>Rhodobacterales</taxon>
        <taxon>Paracoccaceae</taxon>
        <taxon>Paracoccus</taxon>
    </lineage>
</organism>
<evidence type="ECO:0000313" key="2">
    <source>
        <dbReference type="EMBL" id="MBK4217599.1"/>
    </source>
</evidence>
<dbReference type="RefSeq" id="WP_200688500.1">
    <property type="nucleotide sequence ID" value="NZ_JAEPRQ010000008.1"/>
</dbReference>
<proteinExistence type="predicted"/>
<reference evidence="2" key="1">
    <citation type="submission" date="2021-01" db="EMBL/GenBank/DDBJ databases">
        <title>Paracoccus amoyensis sp. nov., isolated from the surface seawater along the coast of Xiamen Island, China.</title>
        <authorList>
            <person name="Lyu L."/>
        </authorList>
    </citation>
    <scope>NUCLEOTIDE SEQUENCE</scope>
    <source>
        <strain evidence="2">MJ17</strain>
    </source>
</reference>
<gene>
    <name evidence="2" type="ORF">JJJ17_16840</name>
</gene>
<name>A0A934SHK9_9RHOB</name>
<evidence type="ECO:0000313" key="3">
    <source>
        <dbReference type="Proteomes" id="UP000640485"/>
    </source>
</evidence>
<comment type="caution">
    <text evidence="2">The sequence shown here is derived from an EMBL/GenBank/DDBJ whole genome shotgun (WGS) entry which is preliminary data.</text>
</comment>
<protein>
    <submittedName>
        <fullName evidence="2">Uncharacterized protein</fullName>
    </submittedName>
</protein>
<dbReference type="EMBL" id="JAEPRQ010000008">
    <property type="protein sequence ID" value="MBK4217599.1"/>
    <property type="molecule type" value="Genomic_DNA"/>
</dbReference>
<dbReference type="AlphaFoldDB" id="A0A934SHK9"/>
<evidence type="ECO:0000256" key="1">
    <source>
        <dbReference type="SAM" id="SignalP"/>
    </source>
</evidence>
<dbReference type="Proteomes" id="UP000640485">
    <property type="component" value="Unassembled WGS sequence"/>
</dbReference>